<dbReference type="InterPro" id="IPR050645">
    <property type="entry name" value="Histidine_acid_phosphatase"/>
</dbReference>
<dbReference type="Gene3D" id="3.40.50.1240">
    <property type="entry name" value="Phosphoglycerate mutase-like"/>
    <property type="match status" value="1"/>
</dbReference>
<dbReference type="InterPro" id="IPR029033">
    <property type="entry name" value="His_PPase_superfam"/>
</dbReference>
<dbReference type="Pfam" id="PF00328">
    <property type="entry name" value="His_Phos_2"/>
    <property type="match status" value="1"/>
</dbReference>
<organism evidence="8 9">
    <name type="scientific">Rhamnusium bicolor</name>
    <dbReference type="NCBI Taxonomy" id="1586634"/>
    <lineage>
        <taxon>Eukaryota</taxon>
        <taxon>Metazoa</taxon>
        <taxon>Ecdysozoa</taxon>
        <taxon>Arthropoda</taxon>
        <taxon>Hexapoda</taxon>
        <taxon>Insecta</taxon>
        <taxon>Pterygota</taxon>
        <taxon>Neoptera</taxon>
        <taxon>Endopterygota</taxon>
        <taxon>Coleoptera</taxon>
        <taxon>Polyphaga</taxon>
        <taxon>Cucujiformia</taxon>
        <taxon>Chrysomeloidea</taxon>
        <taxon>Cerambycidae</taxon>
        <taxon>Lepturinae</taxon>
        <taxon>Rhagiini</taxon>
        <taxon>Rhamnusium</taxon>
    </lineage>
</organism>
<dbReference type="SUPFAM" id="SSF53254">
    <property type="entry name" value="Phosphoglycerate mutase-like"/>
    <property type="match status" value="1"/>
</dbReference>
<evidence type="ECO:0000256" key="6">
    <source>
        <dbReference type="ARBA" id="ARBA00023157"/>
    </source>
</evidence>
<evidence type="ECO:0000256" key="2">
    <source>
        <dbReference type="ARBA" id="ARBA00005375"/>
    </source>
</evidence>
<dbReference type="PANTHER" id="PTHR11567">
    <property type="entry name" value="ACID PHOSPHATASE-RELATED"/>
    <property type="match status" value="1"/>
</dbReference>
<dbReference type="GO" id="GO:0003993">
    <property type="term" value="F:acid phosphatase activity"/>
    <property type="evidence" value="ECO:0007669"/>
    <property type="project" value="UniProtKB-EC"/>
</dbReference>
<keyword evidence="6" id="KW-1015">Disulfide bond</keyword>
<dbReference type="Proteomes" id="UP001162156">
    <property type="component" value="Unassembled WGS sequence"/>
</dbReference>
<feature type="non-terminal residue" evidence="8">
    <location>
        <position position="1"/>
    </location>
</feature>
<keyword evidence="5" id="KW-0378">Hydrolase</keyword>
<dbReference type="EC" id="3.1.3.2" evidence="3"/>
<evidence type="ECO:0000256" key="4">
    <source>
        <dbReference type="ARBA" id="ARBA00022729"/>
    </source>
</evidence>
<reference evidence="8" key="1">
    <citation type="journal article" date="2023" name="Insect Mol. Biol.">
        <title>Genome sequencing provides insights into the evolution of gene families encoding plant cell wall-degrading enzymes in longhorned beetles.</title>
        <authorList>
            <person name="Shin N.R."/>
            <person name="Okamura Y."/>
            <person name="Kirsch R."/>
            <person name="Pauchet Y."/>
        </authorList>
    </citation>
    <scope>NUCLEOTIDE SEQUENCE</scope>
    <source>
        <strain evidence="8">RBIC_L_NR</strain>
    </source>
</reference>
<comment type="catalytic activity">
    <reaction evidence="1">
        <text>a phosphate monoester + H2O = an alcohol + phosphate</text>
        <dbReference type="Rhea" id="RHEA:15017"/>
        <dbReference type="ChEBI" id="CHEBI:15377"/>
        <dbReference type="ChEBI" id="CHEBI:30879"/>
        <dbReference type="ChEBI" id="CHEBI:43474"/>
        <dbReference type="ChEBI" id="CHEBI:67140"/>
        <dbReference type="EC" id="3.1.3.2"/>
    </reaction>
</comment>
<dbReference type="InterPro" id="IPR000560">
    <property type="entry name" value="His_Pase_clade-2"/>
</dbReference>
<accession>A0AAV8WX67</accession>
<evidence type="ECO:0000313" key="8">
    <source>
        <dbReference type="EMBL" id="KAJ8931199.1"/>
    </source>
</evidence>
<comment type="caution">
    <text evidence="8">The sequence shown here is derived from an EMBL/GenBank/DDBJ whole genome shotgun (WGS) entry which is preliminary data.</text>
</comment>
<evidence type="ECO:0000256" key="1">
    <source>
        <dbReference type="ARBA" id="ARBA00000032"/>
    </source>
</evidence>
<sequence length="292" mass="34005">IFRHGERTVDPTTLYPTDPYINEKYYPYGVGQLTNVKLVLAGLFPPVGDQIFEPGLYWQPIPYNFLPRNQDKLLLGILCPNYKKFYARLTKSKKLQKDYYENRDLFKYLSVNSGWNISDYNDIFYLYFGLRSEKEWGFELPEWTNMVYPQPLEDLINILLIKKSRFIKSILMSVSGYHLQKIIEDTKAKITGALKPSKRKIFLYSCHESNIANFLTTLDVFEPQIPPYGCYILVEVHKIEGVYGIKIYYQDYIGDGPKLLKLPACDAFCPLDKFIALTEEYIPAIDSCGRDE</sequence>
<dbReference type="AlphaFoldDB" id="A0AAV8WX67"/>
<gene>
    <name evidence="8" type="ORF">NQ314_015922</name>
</gene>
<dbReference type="PANTHER" id="PTHR11567:SF211">
    <property type="entry name" value="PROSTATIC ACID PHOSPHATASE"/>
    <property type="match status" value="1"/>
</dbReference>
<comment type="similarity">
    <text evidence="2">Belongs to the histidine acid phosphatase family.</text>
</comment>
<dbReference type="EMBL" id="JANEYF010004436">
    <property type="protein sequence ID" value="KAJ8931199.1"/>
    <property type="molecule type" value="Genomic_DNA"/>
</dbReference>
<proteinExistence type="inferred from homology"/>
<keyword evidence="7" id="KW-0325">Glycoprotein</keyword>
<evidence type="ECO:0000256" key="5">
    <source>
        <dbReference type="ARBA" id="ARBA00022801"/>
    </source>
</evidence>
<evidence type="ECO:0000313" key="9">
    <source>
        <dbReference type="Proteomes" id="UP001162156"/>
    </source>
</evidence>
<keyword evidence="4" id="KW-0732">Signal</keyword>
<evidence type="ECO:0000256" key="7">
    <source>
        <dbReference type="ARBA" id="ARBA00023180"/>
    </source>
</evidence>
<name>A0AAV8WX67_9CUCU</name>
<evidence type="ECO:0000256" key="3">
    <source>
        <dbReference type="ARBA" id="ARBA00012646"/>
    </source>
</evidence>
<protein>
    <recommendedName>
        <fullName evidence="3">acid phosphatase</fullName>
        <ecNumber evidence="3">3.1.3.2</ecNumber>
    </recommendedName>
</protein>
<keyword evidence="9" id="KW-1185">Reference proteome</keyword>